<accession>A0A2K9PPL8</accession>
<keyword evidence="3" id="KW-1185">Reference proteome</keyword>
<dbReference type="KEGG" id="fek:C1H87_10105"/>
<dbReference type="OrthoDB" id="9793216at2"/>
<dbReference type="Proteomes" id="UP000235826">
    <property type="component" value="Chromosome"/>
</dbReference>
<dbReference type="Gene3D" id="1.20.120.450">
    <property type="entry name" value="dinb family like domain"/>
    <property type="match status" value="1"/>
</dbReference>
<dbReference type="SUPFAM" id="SSF109854">
    <property type="entry name" value="DinB/YfiT-like putative metalloenzymes"/>
    <property type="match status" value="1"/>
</dbReference>
<name>A0A2K9PPL8_9FLAO</name>
<evidence type="ECO:0000313" key="2">
    <source>
        <dbReference type="EMBL" id="AUP79030.1"/>
    </source>
</evidence>
<feature type="domain" description="DinB-like" evidence="1">
    <location>
        <begin position="18"/>
        <end position="145"/>
    </location>
</feature>
<evidence type="ECO:0000259" key="1">
    <source>
        <dbReference type="Pfam" id="PF12867"/>
    </source>
</evidence>
<dbReference type="EMBL" id="CP025791">
    <property type="protein sequence ID" value="AUP79030.1"/>
    <property type="molecule type" value="Genomic_DNA"/>
</dbReference>
<proteinExistence type="predicted"/>
<evidence type="ECO:0000313" key="3">
    <source>
        <dbReference type="Proteomes" id="UP000235826"/>
    </source>
</evidence>
<sequence>MDEIVYKLESLITKGVAYISQSSDAEMTQKPLPEKWSRKEILGHLIDSGINNLQRFTEIQTANKPFKIRQYKQDDLVKANNYQDAELKEIANFWASINNRVCYVIKQQTKETLSYKIELPSDEISDLRFLIEDYVDHLEYHLNQIVK</sequence>
<dbReference type="Pfam" id="PF12867">
    <property type="entry name" value="DinB_2"/>
    <property type="match status" value="1"/>
</dbReference>
<dbReference type="InterPro" id="IPR024775">
    <property type="entry name" value="DinB-like"/>
</dbReference>
<dbReference type="AlphaFoldDB" id="A0A2K9PPL8"/>
<dbReference type="RefSeq" id="WP_102755685.1">
    <property type="nucleotide sequence ID" value="NZ_CP025791.1"/>
</dbReference>
<dbReference type="InterPro" id="IPR034660">
    <property type="entry name" value="DinB/YfiT-like"/>
</dbReference>
<gene>
    <name evidence="2" type="ORF">C1H87_10105</name>
</gene>
<reference evidence="2 3" key="1">
    <citation type="submission" date="2018-01" db="EMBL/GenBank/DDBJ databases">
        <title>Complete genome sequence of Flavivirga eckloniae ECD14 isolated from seaweed Ecklonia cava.</title>
        <authorList>
            <person name="Lee J.H."/>
            <person name="Baik K.S."/>
            <person name="Seong C.N."/>
        </authorList>
    </citation>
    <scope>NUCLEOTIDE SEQUENCE [LARGE SCALE GENOMIC DNA]</scope>
    <source>
        <strain evidence="2 3">ECD14</strain>
    </source>
</reference>
<protein>
    <recommendedName>
        <fullName evidence="1">DinB-like domain-containing protein</fullName>
    </recommendedName>
</protein>
<organism evidence="2 3">
    <name type="scientific">Flavivirga eckloniae</name>
    <dbReference type="NCBI Taxonomy" id="1803846"/>
    <lineage>
        <taxon>Bacteria</taxon>
        <taxon>Pseudomonadati</taxon>
        <taxon>Bacteroidota</taxon>
        <taxon>Flavobacteriia</taxon>
        <taxon>Flavobacteriales</taxon>
        <taxon>Flavobacteriaceae</taxon>
        <taxon>Flavivirga</taxon>
    </lineage>
</organism>